<sequence>MLVLVLDALRWECRGERRRLDPDRLLVRSGETAVVAGGSTADADTFTEVLLGRAPLPGGHIRLADAVIPLDVRREIALVPAGGGLFPYLSVRENIVCGRRGITGAAVRDAAARFRLNGHLDRRPGDLGHEERVRVALARATCATAIRVLVVEDRAGEVPCHRAVDTARRELPDLPVVVVTDDPTQVVTLRASQWEIVDAA</sequence>
<dbReference type="GO" id="GO:0005524">
    <property type="term" value="F:ATP binding"/>
    <property type="evidence" value="ECO:0007669"/>
    <property type="project" value="UniProtKB-KW"/>
</dbReference>
<dbReference type="Proteomes" id="UP001596137">
    <property type="component" value="Unassembled WGS sequence"/>
</dbReference>
<evidence type="ECO:0000313" key="2">
    <source>
        <dbReference type="EMBL" id="MFC6082230.1"/>
    </source>
</evidence>
<keyword evidence="2" id="KW-0067">ATP-binding</keyword>
<dbReference type="Pfam" id="PF00005">
    <property type="entry name" value="ABC_tran"/>
    <property type="match status" value="1"/>
</dbReference>
<name>A0ABW1NFU1_9ACTN</name>
<protein>
    <submittedName>
        <fullName evidence="2">ATP-binding cassette domain-containing protein</fullName>
    </submittedName>
</protein>
<dbReference type="EMBL" id="JBHSRF010000015">
    <property type="protein sequence ID" value="MFC6082230.1"/>
    <property type="molecule type" value="Genomic_DNA"/>
</dbReference>
<dbReference type="SUPFAM" id="SSF52540">
    <property type="entry name" value="P-loop containing nucleoside triphosphate hydrolases"/>
    <property type="match status" value="1"/>
</dbReference>
<gene>
    <name evidence="2" type="ORF">ACFP1K_13780</name>
</gene>
<comment type="caution">
    <text evidence="2">The sequence shown here is derived from an EMBL/GenBank/DDBJ whole genome shotgun (WGS) entry which is preliminary data.</text>
</comment>
<evidence type="ECO:0000259" key="1">
    <source>
        <dbReference type="Pfam" id="PF00005"/>
    </source>
</evidence>
<dbReference type="RefSeq" id="WP_380751814.1">
    <property type="nucleotide sequence ID" value="NZ_JBHSRF010000015.1"/>
</dbReference>
<keyword evidence="3" id="KW-1185">Reference proteome</keyword>
<dbReference type="InterPro" id="IPR003439">
    <property type="entry name" value="ABC_transporter-like_ATP-bd"/>
</dbReference>
<dbReference type="Gene3D" id="3.40.50.300">
    <property type="entry name" value="P-loop containing nucleotide triphosphate hydrolases"/>
    <property type="match status" value="1"/>
</dbReference>
<dbReference type="InterPro" id="IPR027417">
    <property type="entry name" value="P-loop_NTPase"/>
</dbReference>
<keyword evidence="2" id="KW-0547">Nucleotide-binding</keyword>
<evidence type="ECO:0000313" key="3">
    <source>
        <dbReference type="Proteomes" id="UP001596137"/>
    </source>
</evidence>
<accession>A0ABW1NFU1</accession>
<reference evidence="3" key="1">
    <citation type="journal article" date="2019" name="Int. J. Syst. Evol. Microbiol.">
        <title>The Global Catalogue of Microorganisms (GCM) 10K type strain sequencing project: providing services to taxonomists for standard genome sequencing and annotation.</title>
        <authorList>
            <consortium name="The Broad Institute Genomics Platform"/>
            <consortium name="The Broad Institute Genome Sequencing Center for Infectious Disease"/>
            <person name="Wu L."/>
            <person name="Ma J."/>
        </authorList>
    </citation>
    <scope>NUCLEOTIDE SEQUENCE [LARGE SCALE GENOMIC DNA]</scope>
    <source>
        <strain evidence="3">JCM 30346</strain>
    </source>
</reference>
<organism evidence="2 3">
    <name type="scientific">Sphaerisporangium aureirubrum</name>
    <dbReference type="NCBI Taxonomy" id="1544736"/>
    <lineage>
        <taxon>Bacteria</taxon>
        <taxon>Bacillati</taxon>
        <taxon>Actinomycetota</taxon>
        <taxon>Actinomycetes</taxon>
        <taxon>Streptosporangiales</taxon>
        <taxon>Streptosporangiaceae</taxon>
        <taxon>Sphaerisporangium</taxon>
    </lineage>
</organism>
<proteinExistence type="predicted"/>
<feature type="domain" description="ABC transporter" evidence="1">
    <location>
        <begin position="24"/>
        <end position="143"/>
    </location>
</feature>